<keyword evidence="6 12" id="KW-0812">Transmembrane</keyword>
<dbReference type="GO" id="GO:0015020">
    <property type="term" value="F:glucuronosyltransferase activity"/>
    <property type="evidence" value="ECO:0007669"/>
    <property type="project" value="UniProtKB-EC"/>
</dbReference>
<protein>
    <recommendedName>
        <fullName evidence="3">glucuronosyltransferase</fullName>
        <ecNumber evidence="3">2.4.1.17</ecNumber>
    </recommendedName>
</protein>
<dbReference type="Gene3D" id="3.40.50.2000">
    <property type="entry name" value="Glycogen Phosphorylase B"/>
    <property type="match status" value="2"/>
</dbReference>
<evidence type="ECO:0000256" key="6">
    <source>
        <dbReference type="ARBA" id="ARBA00022692"/>
    </source>
</evidence>
<comment type="subcellular location">
    <subcellularLocation>
        <location evidence="1">Membrane</location>
        <topology evidence="1">Single-pass membrane protein</topology>
    </subcellularLocation>
</comment>
<dbReference type="GO" id="GO:0016020">
    <property type="term" value="C:membrane"/>
    <property type="evidence" value="ECO:0007669"/>
    <property type="project" value="UniProtKB-SubCell"/>
</dbReference>
<proteinExistence type="inferred from homology"/>
<keyword evidence="10" id="KW-0325">Glycoprotein</keyword>
<evidence type="ECO:0000256" key="11">
    <source>
        <dbReference type="ARBA" id="ARBA00047475"/>
    </source>
</evidence>
<organism evidence="14 15">
    <name type="scientific">Ascaris lumbricoides</name>
    <name type="common">Giant roundworm</name>
    <dbReference type="NCBI Taxonomy" id="6252"/>
    <lineage>
        <taxon>Eukaryota</taxon>
        <taxon>Metazoa</taxon>
        <taxon>Ecdysozoa</taxon>
        <taxon>Nematoda</taxon>
        <taxon>Chromadorea</taxon>
        <taxon>Rhabditida</taxon>
        <taxon>Spirurina</taxon>
        <taxon>Ascaridomorpha</taxon>
        <taxon>Ascaridoidea</taxon>
        <taxon>Ascarididae</taxon>
        <taxon>Ascaris</taxon>
    </lineage>
</organism>
<keyword evidence="4" id="KW-0328">Glycosyltransferase</keyword>
<accession>A0A9J2P895</accession>
<comment type="catalytic activity">
    <reaction evidence="11">
        <text>glucuronate acceptor + UDP-alpha-D-glucuronate = acceptor beta-D-glucuronoside + UDP + H(+)</text>
        <dbReference type="Rhea" id="RHEA:21032"/>
        <dbReference type="ChEBI" id="CHEBI:15378"/>
        <dbReference type="ChEBI" id="CHEBI:58052"/>
        <dbReference type="ChEBI" id="CHEBI:58223"/>
        <dbReference type="ChEBI" id="CHEBI:132367"/>
        <dbReference type="ChEBI" id="CHEBI:132368"/>
        <dbReference type="EC" id="2.4.1.17"/>
    </reaction>
</comment>
<evidence type="ECO:0000256" key="13">
    <source>
        <dbReference type="SAM" id="SignalP"/>
    </source>
</evidence>
<dbReference type="InterPro" id="IPR050271">
    <property type="entry name" value="UDP-glycosyltransferase"/>
</dbReference>
<keyword evidence="8 12" id="KW-1133">Transmembrane helix</keyword>
<evidence type="ECO:0000256" key="12">
    <source>
        <dbReference type="SAM" id="Phobius"/>
    </source>
</evidence>
<evidence type="ECO:0000256" key="10">
    <source>
        <dbReference type="ARBA" id="ARBA00023180"/>
    </source>
</evidence>
<evidence type="ECO:0000313" key="15">
    <source>
        <dbReference type="WBParaSite" id="ALUE_0000561301-mRNA-1"/>
    </source>
</evidence>
<dbReference type="AlphaFoldDB" id="A0A9J2P895"/>
<dbReference type="InterPro" id="IPR002213">
    <property type="entry name" value="UDP_glucos_trans"/>
</dbReference>
<keyword evidence="5" id="KW-0808">Transferase</keyword>
<keyword evidence="14" id="KW-1185">Reference proteome</keyword>
<dbReference type="PANTHER" id="PTHR48043">
    <property type="entry name" value="EG:EG0003.4 PROTEIN-RELATED"/>
    <property type="match status" value="1"/>
</dbReference>
<evidence type="ECO:0000256" key="5">
    <source>
        <dbReference type="ARBA" id="ARBA00022679"/>
    </source>
</evidence>
<dbReference type="EC" id="2.4.1.17" evidence="3"/>
<reference evidence="15" key="1">
    <citation type="submission" date="2023-03" db="UniProtKB">
        <authorList>
            <consortium name="WormBaseParasite"/>
        </authorList>
    </citation>
    <scope>IDENTIFICATION</scope>
</reference>
<evidence type="ECO:0000256" key="3">
    <source>
        <dbReference type="ARBA" id="ARBA00012544"/>
    </source>
</evidence>
<dbReference type="PROSITE" id="PS00375">
    <property type="entry name" value="UDPGT"/>
    <property type="match status" value="2"/>
</dbReference>
<name>A0A9J2P895_ASCLU</name>
<dbReference type="FunFam" id="3.40.50.2000:FF:000118">
    <property type="entry name" value="UDP-glucuronosyltransferase"/>
    <property type="match status" value="2"/>
</dbReference>
<dbReference type="PANTHER" id="PTHR48043:SF119">
    <property type="entry name" value="UDP-GLUCURONOSYLTRANSFERASE"/>
    <property type="match status" value="1"/>
</dbReference>
<feature type="signal peptide" evidence="13">
    <location>
        <begin position="1"/>
        <end position="20"/>
    </location>
</feature>
<dbReference type="InterPro" id="IPR035595">
    <property type="entry name" value="UDP_glycos_trans_CS"/>
</dbReference>
<dbReference type="CDD" id="cd03784">
    <property type="entry name" value="GT1_Gtf-like"/>
    <property type="match status" value="2"/>
</dbReference>
<sequence>MTPAINVFIAIVTVVNMSNAANVLVMSMHGSSSHIGSMQGYLMKLAEAGHSITVLETNGRKGANDYGSGIKTEHIYIPDNIKDKEAYSEIWWRSSPTSALVTSIYYAIGDKALQKMLKLHPETFWRVANSSWDLIVVDELFTVHGYGVATLHKRSHSTPYIIFSPSLMFFTNYVINSLGRCSVCRMQLTLSSTDEIDYQPSIFSHRARNFFEHFIEYIALGYFVQWFGMPHLREMGISNFTWHEYFRDASAIFSDSIINIGHPTPGGTELTNIGSRCANINSTLTEDLDEFIADPTSQGTIYAAFGTHANWNTAPTFLRDAFMTAFEELTDYRIIFAYNGAVTYIPKHVRIVKFAPQKEILNDNRTKLFISHGGLKSMKESICAGVPVVFMPIFAEQAHNALLARQLGIGETLNKSNVTKERIMKQIKKVLDSDEYIYNIIFSDMKIYLLFIITLYTTSASCDGAKILALATHSYASHIGSMLPYLRNLADAGHSVTILETNEKKEASNFGHGITTEHIYIPAEPRKTQDATEVIWRNARSGFYIAQVYNNVGDKALQMILRYDPETFWRMLNETWDLIIVDELFTVHGYAIATYHKRFKGTPYIVYSTTVMLSTNSITTALGRCWTCRVHMFFSSVAELSYKPTVFTHRIANFYQQVTEYIGLRYFVQWFGMRHMRDIGISDFTWHDYFSGTSAFLGDSIDNVGLPVAGKKVTSTELRCSYECNFMISEGTEITNVGSICPEVNKTLPDDLEAFVSDPKSRGTIYVAFGTYVRWKKAPENVRKAFFSAFAELTNYRVIFAYDGPKDNISTNVFVMKFAPQKEILNDKRTKVFISHGGLKSMKEAICADVPVVYMPIFAEQAHNAIFAKEVGIGETINKMRVTKRTILNALRKVLIDKRYQRNIEKVKRIYLDRIIPASDQSLFVTRRVLTHPDRDITFKRKGIDMSWMQFLYFDFLFILLSTVVVLM</sequence>
<evidence type="ECO:0000256" key="2">
    <source>
        <dbReference type="ARBA" id="ARBA00009995"/>
    </source>
</evidence>
<evidence type="ECO:0000256" key="1">
    <source>
        <dbReference type="ARBA" id="ARBA00004167"/>
    </source>
</evidence>
<keyword evidence="7 13" id="KW-0732">Signal</keyword>
<evidence type="ECO:0000256" key="9">
    <source>
        <dbReference type="ARBA" id="ARBA00023136"/>
    </source>
</evidence>
<dbReference type="Proteomes" id="UP000036681">
    <property type="component" value="Unplaced"/>
</dbReference>
<feature type="chain" id="PRO_5039923672" description="glucuronosyltransferase" evidence="13">
    <location>
        <begin position="21"/>
        <end position="968"/>
    </location>
</feature>
<dbReference type="SUPFAM" id="SSF53756">
    <property type="entry name" value="UDP-Glycosyltransferase/glycogen phosphorylase"/>
    <property type="match status" value="2"/>
</dbReference>
<evidence type="ECO:0000256" key="8">
    <source>
        <dbReference type="ARBA" id="ARBA00022989"/>
    </source>
</evidence>
<keyword evidence="9 12" id="KW-0472">Membrane</keyword>
<feature type="transmembrane region" description="Helical" evidence="12">
    <location>
        <begin position="948"/>
        <end position="967"/>
    </location>
</feature>
<evidence type="ECO:0000256" key="7">
    <source>
        <dbReference type="ARBA" id="ARBA00022729"/>
    </source>
</evidence>
<evidence type="ECO:0000256" key="4">
    <source>
        <dbReference type="ARBA" id="ARBA00022676"/>
    </source>
</evidence>
<dbReference type="Pfam" id="PF00201">
    <property type="entry name" value="UDPGT"/>
    <property type="match status" value="2"/>
</dbReference>
<dbReference type="WBParaSite" id="ALUE_0000561301-mRNA-1">
    <property type="protein sequence ID" value="ALUE_0000561301-mRNA-1"/>
    <property type="gene ID" value="ALUE_0000561301"/>
</dbReference>
<comment type="similarity">
    <text evidence="2">Belongs to the UDP-glycosyltransferase family.</text>
</comment>
<evidence type="ECO:0000313" key="14">
    <source>
        <dbReference type="Proteomes" id="UP000036681"/>
    </source>
</evidence>